<dbReference type="CDD" id="cd02142">
    <property type="entry name" value="McbC_SagB-like_oxidoreductase"/>
    <property type="match status" value="1"/>
</dbReference>
<dbReference type="GO" id="GO:0016491">
    <property type="term" value="F:oxidoreductase activity"/>
    <property type="evidence" value="ECO:0007669"/>
    <property type="project" value="InterPro"/>
</dbReference>
<reference evidence="2" key="1">
    <citation type="submission" date="2019-07" db="EMBL/GenBank/DDBJ databases">
        <title>Toxilogical consequences of a new and cryptic species of cyanobacteria (Komarekiella delphini-convector) recovered from the epidermis of a bottlenose dolphin and 1500 ft. in the air.</title>
        <authorList>
            <person name="Brown A.O."/>
            <person name="Dvorak P."/>
            <person name="Villanueva C.D."/>
            <person name="Foss A.J."/>
            <person name="Garvey A.D."/>
            <person name="Gibson Q.A."/>
            <person name="Johansen J.R."/>
            <person name="Casamatta D.A."/>
        </authorList>
    </citation>
    <scope>NUCLEOTIDE SEQUENCE</scope>
    <source>
        <strain evidence="2">SJRDD-AB1</strain>
    </source>
</reference>
<sequence>MPSNEISSKAYHESTKHSYLSVQLDPNYVDASTQTSAFKVYPNFYRRVRLDFNNLVHSFIGLTSAVTLEKVYKDGCSKLRVNPSAGALYPTEVYVQVRGIQGLVDGIYHLEVENNCLTLIYELIDDGLESYIIPGKSIKGFIFLISCVYYRSSWKYKNRSMRYCFLDSGHHLGALAASAYLHDKDIQLIFDFDKLALNNDLGFENKEFITACAFSGEIQDKKVRNLRMKVPFVCGTDYFEANQFVEEGYQVTSVQKSHQQILKQPQFNFDKDKFYQIIWNRRSIRRFRKQSISQEDYLYILRQLQQPIPTENYEEIEIYSVVHRVEKTSPGLYKGRHLIKLGDFSEKTGYLCINQAFVEDVGVSIARDCAVTLFFVSDYLNYQTAMQIAGFLGQRVYLASNYLGIQCSGIGAYYDDDTKELLETNKDVLYGIAIGM</sequence>
<dbReference type="InterPro" id="IPR000415">
    <property type="entry name" value="Nitroreductase-like"/>
</dbReference>
<dbReference type="PANTHER" id="PTHR42741:SF3">
    <property type="entry name" value="NITROREDUCTASE FAMILY PROTEIN"/>
    <property type="match status" value="1"/>
</dbReference>
<dbReference type="PANTHER" id="PTHR42741">
    <property type="entry name" value="NITROREDUCTASE FAMILY PROTEIN"/>
    <property type="match status" value="1"/>
</dbReference>
<feature type="domain" description="Nitroreductase" evidence="1">
    <location>
        <begin position="280"/>
        <end position="435"/>
    </location>
</feature>
<name>A0AA40T0K6_9NOST</name>
<dbReference type="RefSeq" id="WP_191759951.1">
    <property type="nucleotide sequence ID" value="NZ_VJXY01000030.1"/>
</dbReference>
<gene>
    <name evidence="2" type="ORF">FNW02_23730</name>
</gene>
<dbReference type="AlphaFoldDB" id="A0AA40T0K6"/>
<dbReference type="SUPFAM" id="SSF55469">
    <property type="entry name" value="FMN-dependent nitroreductase-like"/>
    <property type="match status" value="1"/>
</dbReference>
<protein>
    <submittedName>
        <fullName evidence="2">SagB/ThcOx family dehydrogenase</fullName>
    </submittedName>
</protein>
<organism evidence="2 3">
    <name type="scientific">Komarekiella delphini-convector SJRDD-AB1</name>
    <dbReference type="NCBI Taxonomy" id="2593771"/>
    <lineage>
        <taxon>Bacteria</taxon>
        <taxon>Bacillati</taxon>
        <taxon>Cyanobacteriota</taxon>
        <taxon>Cyanophyceae</taxon>
        <taxon>Nostocales</taxon>
        <taxon>Nostocaceae</taxon>
        <taxon>Komarekiella</taxon>
        <taxon>Komarekiella delphini-convector</taxon>
    </lineage>
</organism>
<dbReference type="Gene3D" id="3.40.109.10">
    <property type="entry name" value="NADH Oxidase"/>
    <property type="match status" value="2"/>
</dbReference>
<accession>A0AA40T0K6</accession>
<keyword evidence="3" id="KW-1185">Reference proteome</keyword>
<evidence type="ECO:0000313" key="3">
    <source>
        <dbReference type="Proteomes" id="UP001165986"/>
    </source>
</evidence>
<dbReference type="InterPro" id="IPR029479">
    <property type="entry name" value="Nitroreductase"/>
</dbReference>
<comment type="caution">
    <text evidence="2">The sequence shown here is derived from an EMBL/GenBank/DDBJ whole genome shotgun (WGS) entry which is preliminary data.</text>
</comment>
<evidence type="ECO:0000259" key="1">
    <source>
        <dbReference type="Pfam" id="PF00881"/>
    </source>
</evidence>
<dbReference type="Proteomes" id="UP001165986">
    <property type="component" value="Unassembled WGS sequence"/>
</dbReference>
<dbReference type="Pfam" id="PF00881">
    <property type="entry name" value="Nitroreductase"/>
    <property type="match status" value="1"/>
</dbReference>
<dbReference type="EMBL" id="VJXY01000030">
    <property type="protein sequence ID" value="MBD6618754.1"/>
    <property type="molecule type" value="Genomic_DNA"/>
</dbReference>
<proteinExistence type="predicted"/>
<evidence type="ECO:0000313" key="2">
    <source>
        <dbReference type="EMBL" id="MBD6618754.1"/>
    </source>
</evidence>